<evidence type="ECO:0000256" key="3">
    <source>
        <dbReference type="ARBA" id="ARBA00008919"/>
    </source>
</evidence>
<evidence type="ECO:0000256" key="12">
    <source>
        <dbReference type="RuleBase" id="RU003832"/>
    </source>
</evidence>
<dbReference type="AlphaFoldDB" id="A0A0T6BGA4"/>
<evidence type="ECO:0000256" key="1">
    <source>
        <dbReference type="ARBA" id="ARBA00004447"/>
    </source>
</evidence>
<keyword evidence="5 12" id="KW-0808">Transferase</keyword>
<gene>
    <name evidence="15" type="ORF">AMK59_2963</name>
</gene>
<evidence type="ECO:0000256" key="10">
    <source>
        <dbReference type="ARBA" id="ARBA00023136"/>
    </source>
</evidence>
<keyword evidence="8" id="KW-1133">Transmembrane helix</keyword>
<evidence type="ECO:0000256" key="7">
    <source>
        <dbReference type="ARBA" id="ARBA00022968"/>
    </source>
</evidence>
<keyword evidence="9 12" id="KW-0333">Golgi apparatus</keyword>
<dbReference type="Proteomes" id="UP000051574">
    <property type="component" value="Unassembled WGS sequence"/>
</dbReference>
<dbReference type="EC" id="2.4.1.-" evidence="12"/>
<dbReference type="Pfam" id="PF00852">
    <property type="entry name" value="Glyco_transf_10"/>
    <property type="match status" value="1"/>
</dbReference>
<evidence type="ECO:0000256" key="9">
    <source>
        <dbReference type="ARBA" id="ARBA00023034"/>
    </source>
</evidence>
<keyword evidence="10" id="KW-0472">Membrane</keyword>
<dbReference type="InterPro" id="IPR001503">
    <property type="entry name" value="Glyco_trans_10"/>
</dbReference>
<dbReference type="PANTHER" id="PTHR48438:SF1">
    <property type="entry name" value="ALPHA-(1,3)-FUCOSYLTRANSFERASE C-RELATED"/>
    <property type="match status" value="1"/>
</dbReference>
<comment type="caution">
    <text evidence="15">The sequence shown here is derived from an EMBL/GenBank/DDBJ whole genome shotgun (WGS) entry which is preliminary data.</text>
</comment>
<organism evidence="15 16">
    <name type="scientific">Oryctes borbonicus</name>
    <dbReference type="NCBI Taxonomy" id="1629725"/>
    <lineage>
        <taxon>Eukaryota</taxon>
        <taxon>Metazoa</taxon>
        <taxon>Ecdysozoa</taxon>
        <taxon>Arthropoda</taxon>
        <taxon>Hexapoda</taxon>
        <taxon>Insecta</taxon>
        <taxon>Pterygota</taxon>
        <taxon>Neoptera</taxon>
        <taxon>Endopterygota</taxon>
        <taxon>Coleoptera</taxon>
        <taxon>Polyphaga</taxon>
        <taxon>Scarabaeiformia</taxon>
        <taxon>Scarabaeidae</taxon>
        <taxon>Dynastinae</taxon>
        <taxon>Oryctes</taxon>
    </lineage>
</organism>
<evidence type="ECO:0000256" key="5">
    <source>
        <dbReference type="ARBA" id="ARBA00022679"/>
    </source>
</evidence>
<evidence type="ECO:0000256" key="6">
    <source>
        <dbReference type="ARBA" id="ARBA00022692"/>
    </source>
</evidence>
<dbReference type="Pfam" id="PF17039">
    <property type="entry name" value="Glyco_tran_10_N"/>
    <property type="match status" value="1"/>
</dbReference>
<feature type="domain" description="Fucosyltransferase C-terminal" evidence="13">
    <location>
        <begin position="238"/>
        <end position="308"/>
    </location>
</feature>
<keyword evidence="7" id="KW-0735">Signal-anchor</keyword>
<dbReference type="PANTHER" id="PTHR48438">
    <property type="entry name" value="ALPHA-(1,3)-FUCOSYLTRANSFERASE C-RELATED"/>
    <property type="match status" value="1"/>
</dbReference>
<dbReference type="InterPro" id="IPR038577">
    <property type="entry name" value="GT10-like_C_sf"/>
</dbReference>
<evidence type="ECO:0000256" key="8">
    <source>
        <dbReference type="ARBA" id="ARBA00022989"/>
    </source>
</evidence>
<evidence type="ECO:0000256" key="11">
    <source>
        <dbReference type="ARBA" id="ARBA00023180"/>
    </source>
</evidence>
<dbReference type="Gene3D" id="3.40.50.11660">
    <property type="entry name" value="Glycosyl transferase family 10, C-terminal domain"/>
    <property type="match status" value="1"/>
</dbReference>
<feature type="non-terminal residue" evidence="15">
    <location>
        <position position="308"/>
    </location>
</feature>
<evidence type="ECO:0000313" key="16">
    <source>
        <dbReference type="Proteomes" id="UP000051574"/>
    </source>
</evidence>
<proteinExistence type="inferred from homology"/>
<accession>A0A0T6BGA4</accession>
<dbReference type="InterPro" id="IPR055270">
    <property type="entry name" value="Glyco_tran_10_C"/>
</dbReference>
<dbReference type="GO" id="GO:0008417">
    <property type="term" value="F:fucosyltransferase activity"/>
    <property type="evidence" value="ECO:0007669"/>
    <property type="project" value="InterPro"/>
</dbReference>
<evidence type="ECO:0000256" key="2">
    <source>
        <dbReference type="ARBA" id="ARBA00004922"/>
    </source>
</evidence>
<protein>
    <recommendedName>
        <fullName evidence="12">Fucosyltransferase</fullName>
        <ecNumber evidence="12">2.4.1.-</ecNumber>
    </recommendedName>
</protein>
<dbReference type="InterPro" id="IPR031481">
    <property type="entry name" value="Glyco_tran_10_N"/>
</dbReference>
<dbReference type="OrthoDB" id="427096at2759"/>
<feature type="domain" description="Fucosyltransferase N-terminal" evidence="14">
    <location>
        <begin position="91"/>
        <end position="211"/>
    </location>
</feature>
<keyword evidence="6 12" id="KW-0812">Transmembrane</keyword>
<name>A0A0T6BGA4_9SCAR</name>
<dbReference type="UniPathway" id="UPA00378"/>
<comment type="pathway">
    <text evidence="2">Protein modification; protein glycosylation.</text>
</comment>
<dbReference type="SUPFAM" id="SSF53756">
    <property type="entry name" value="UDP-Glycosyltransferase/glycogen phosphorylase"/>
    <property type="match status" value="1"/>
</dbReference>
<evidence type="ECO:0000259" key="13">
    <source>
        <dbReference type="Pfam" id="PF00852"/>
    </source>
</evidence>
<keyword evidence="4 12" id="KW-0328">Glycosyltransferase</keyword>
<evidence type="ECO:0000256" key="4">
    <source>
        <dbReference type="ARBA" id="ARBA00022676"/>
    </source>
</evidence>
<sequence length="308" mass="35463">MAIKKRCLAITIPALVAIYVLLTNIQIYEPSLNSVENKFIADDDKDVLKKLEANSKNWRRLTKNETQSLSTLGRILYLNEPIPNIHRSANKTFKILIWKYGSTIERRHIYHFGKTKQDPFDGCSVQNCILSYENEDFPSSDIVIIHLHRTTELGELPPHDKRKSSQIWAFLTDESPFHTFLTSKVKLKDFNGIFNWSMTYKMNSDIPVPYGRAIIKDSSAKYPTVEEFYAWKNSKRSDALVAILGSNCGGHNNRWGYVRKLKQYIKVDAYGGCGELKCPGHFDSDCTKLDDYLFYLAFENSNCDDYLT</sequence>
<reference evidence="15 16" key="1">
    <citation type="submission" date="2015-09" db="EMBL/GenBank/DDBJ databases">
        <title>Draft genome of the scarab beetle Oryctes borbonicus.</title>
        <authorList>
            <person name="Meyer J.M."/>
            <person name="Markov G.V."/>
            <person name="Baskaran P."/>
            <person name="Herrmann M."/>
            <person name="Sommer R.J."/>
            <person name="Roedelsperger C."/>
        </authorList>
    </citation>
    <scope>NUCLEOTIDE SEQUENCE [LARGE SCALE GENOMIC DNA]</scope>
    <source>
        <strain evidence="15">OB123</strain>
        <tissue evidence="15">Whole animal</tissue>
    </source>
</reference>
<evidence type="ECO:0000313" key="15">
    <source>
        <dbReference type="EMBL" id="KRT86373.1"/>
    </source>
</evidence>
<dbReference type="EMBL" id="LJIG01000567">
    <property type="protein sequence ID" value="KRT86373.1"/>
    <property type="molecule type" value="Genomic_DNA"/>
</dbReference>
<dbReference type="GO" id="GO:0032580">
    <property type="term" value="C:Golgi cisterna membrane"/>
    <property type="evidence" value="ECO:0007669"/>
    <property type="project" value="UniProtKB-SubCell"/>
</dbReference>
<keyword evidence="16" id="KW-1185">Reference proteome</keyword>
<comment type="subcellular location">
    <subcellularLocation>
        <location evidence="1 12">Golgi apparatus</location>
        <location evidence="1 12">Golgi stack membrane</location>
        <topology evidence="1 12">Single-pass type II membrane protein</topology>
    </subcellularLocation>
</comment>
<comment type="similarity">
    <text evidence="3 12">Belongs to the glycosyltransferase 10 family.</text>
</comment>
<keyword evidence="11" id="KW-0325">Glycoprotein</keyword>
<evidence type="ECO:0000259" key="14">
    <source>
        <dbReference type="Pfam" id="PF17039"/>
    </source>
</evidence>